<organism evidence="1 2">
    <name type="scientific">Pseudomonas savastanoi</name>
    <name type="common">Pseudomonas syringae pv. savastanoi</name>
    <dbReference type="NCBI Taxonomy" id="29438"/>
    <lineage>
        <taxon>Bacteria</taxon>
        <taxon>Pseudomonadati</taxon>
        <taxon>Pseudomonadota</taxon>
        <taxon>Gammaproteobacteria</taxon>
        <taxon>Pseudomonadales</taxon>
        <taxon>Pseudomonadaceae</taxon>
        <taxon>Pseudomonas</taxon>
    </lineage>
</organism>
<gene>
    <name evidence="1" type="ORF">ALP59_03662</name>
</gene>
<accession>A0A3M5FN99</accession>
<dbReference type="EMBL" id="RBSW01000312">
    <property type="protein sequence ID" value="RMS75113.1"/>
    <property type="molecule type" value="Genomic_DNA"/>
</dbReference>
<evidence type="ECO:0000313" key="1">
    <source>
        <dbReference type="EMBL" id="RMS75113.1"/>
    </source>
</evidence>
<protein>
    <submittedName>
        <fullName evidence="1">Uncharacterized protein</fullName>
    </submittedName>
</protein>
<dbReference type="RefSeq" id="WP_122271409.1">
    <property type="nucleotide sequence ID" value="NZ_RBSW01000312.1"/>
</dbReference>
<evidence type="ECO:0000313" key="2">
    <source>
        <dbReference type="Proteomes" id="UP000270499"/>
    </source>
</evidence>
<comment type="caution">
    <text evidence="1">The sequence shown here is derived from an EMBL/GenBank/DDBJ whole genome shotgun (WGS) entry which is preliminary data.</text>
</comment>
<proteinExistence type="predicted"/>
<sequence>MTTNILPGPIETQSRDKLLSLRQDGKSDSGIFSNGKLYATVSTKNKKFELSKHTHGDKKGLSMGLIHGPDGIQEHLGFIEITPRPGQVDIGGIYHISRHLDYLSAQTQQINRSLEAIRAKQEEVLEHLHNSTLASLRQSGCDFMFALKNLDTISEHNLQSTYTPAIASGIQAAEKVIHEKALLWEDRLKFSERNLELWQSMPEEIENSIYFKSLFVTSVGHASQALLSDGNMHLVALSRLKISELASPIYNILHRVIDKKEQFYNRLLENHKTSDSRGLYGWNRLSPEDEVESVIDHALRLIEALDYLKNLSFVDCVQPGRTHVVLEISDDLQEFSTTQPMVIPDALKKLSFKKDSA</sequence>
<name>A0A3M5FN99_PSESS</name>
<dbReference type="AlphaFoldDB" id="A0A3M5FN99"/>
<reference evidence="1 2" key="1">
    <citation type="submission" date="2018-08" db="EMBL/GenBank/DDBJ databases">
        <title>Recombination of ecologically and evolutionarily significant loci maintains genetic cohesion in the Pseudomonas syringae species complex.</title>
        <authorList>
            <person name="Dillon M."/>
            <person name="Thakur S."/>
            <person name="Almeida R.N.D."/>
            <person name="Weir B.S."/>
            <person name="Guttman D.S."/>
        </authorList>
    </citation>
    <scope>NUCLEOTIDE SEQUENCE [LARGE SCALE GENOMIC DNA]</scope>
    <source>
        <strain evidence="1 2">ICMP 9421</strain>
    </source>
</reference>
<dbReference type="Proteomes" id="UP000270499">
    <property type="component" value="Unassembled WGS sequence"/>
</dbReference>